<evidence type="ECO:0000313" key="2">
    <source>
        <dbReference type="Proteomes" id="UP000184267"/>
    </source>
</evidence>
<evidence type="ECO:0000313" key="1">
    <source>
        <dbReference type="EMBL" id="OJT04903.1"/>
    </source>
</evidence>
<accession>A0A1M2VBJ4</accession>
<organism evidence="1 2">
    <name type="scientific">Trametes pubescens</name>
    <name type="common">White-rot fungus</name>
    <dbReference type="NCBI Taxonomy" id="154538"/>
    <lineage>
        <taxon>Eukaryota</taxon>
        <taxon>Fungi</taxon>
        <taxon>Dikarya</taxon>
        <taxon>Basidiomycota</taxon>
        <taxon>Agaricomycotina</taxon>
        <taxon>Agaricomycetes</taxon>
        <taxon>Polyporales</taxon>
        <taxon>Polyporaceae</taxon>
        <taxon>Trametes</taxon>
    </lineage>
</organism>
<dbReference type="OrthoDB" id="10468436at2759"/>
<name>A0A1M2VBJ4_TRAPU</name>
<proteinExistence type="predicted"/>
<reference evidence="1 2" key="1">
    <citation type="submission" date="2016-10" db="EMBL/GenBank/DDBJ databases">
        <title>Genome sequence of the basidiomycete white-rot fungus Trametes pubescens.</title>
        <authorList>
            <person name="Makela M.R."/>
            <person name="Granchi Z."/>
            <person name="Peng M."/>
            <person name="De Vries R.P."/>
            <person name="Grigoriev I."/>
            <person name="Riley R."/>
            <person name="Hilden K."/>
        </authorList>
    </citation>
    <scope>NUCLEOTIDE SEQUENCE [LARGE SCALE GENOMIC DNA]</scope>
    <source>
        <strain evidence="1 2">FBCC735</strain>
    </source>
</reference>
<dbReference type="Proteomes" id="UP000184267">
    <property type="component" value="Unassembled WGS sequence"/>
</dbReference>
<keyword evidence="2" id="KW-1185">Reference proteome</keyword>
<gene>
    <name evidence="1" type="ORF">TRAPUB_4347</name>
</gene>
<dbReference type="AlphaFoldDB" id="A0A1M2VBJ4"/>
<dbReference type="OMA" id="WGDECVP"/>
<comment type="caution">
    <text evidence="1">The sequence shown here is derived from an EMBL/GenBank/DDBJ whole genome shotgun (WGS) entry which is preliminary data.</text>
</comment>
<dbReference type="EMBL" id="MNAD01001507">
    <property type="protein sequence ID" value="OJT04903.1"/>
    <property type="molecule type" value="Genomic_DNA"/>
</dbReference>
<sequence length="145" mass="15827">MQHSNDQSVGEIKTAGLISVDNSHAVVESPARGGASAVPCPRVTTDATEDGRMPLAFEYIAEGNHDTPNAEPSRARLPTWGDECVPLDHRSGRNPPRPIGCEIRERRAIPGTTVTCPWCDPYLPWGRYSGPNPPRSIAREMLNGW</sequence>
<protein>
    <submittedName>
        <fullName evidence="1">Uncharacterized protein</fullName>
    </submittedName>
</protein>